<feature type="region of interest" description="Disordered" evidence="3">
    <location>
        <begin position="1"/>
        <end position="66"/>
    </location>
</feature>
<dbReference type="AlphaFoldDB" id="A0A6A6I0V7"/>
<evidence type="ECO:0000256" key="1">
    <source>
        <dbReference type="ARBA" id="ARBA00007251"/>
    </source>
</evidence>
<keyword evidence="5" id="KW-1185">Reference proteome</keyword>
<dbReference type="GO" id="GO:0046523">
    <property type="term" value="F:S-methyl-5-thioribose-1-phosphate isomerase activity"/>
    <property type="evidence" value="ECO:0007669"/>
    <property type="project" value="TreeGrafter"/>
</dbReference>
<reference evidence="4" key="1">
    <citation type="journal article" date="2020" name="Stud. Mycol.">
        <title>101 Dothideomycetes genomes: a test case for predicting lifestyles and emergence of pathogens.</title>
        <authorList>
            <person name="Haridas S."/>
            <person name="Albert R."/>
            <person name="Binder M."/>
            <person name="Bloem J."/>
            <person name="Labutti K."/>
            <person name="Salamov A."/>
            <person name="Andreopoulos B."/>
            <person name="Baker S."/>
            <person name="Barry K."/>
            <person name="Bills G."/>
            <person name="Bluhm B."/>
            <person name="Cannon C."/>
            <person name="Castanera R."/>
            <person name="Culley D."/>
            <person name="Daum C."/>
            <person name="Ezra D."/>
            <person name="Gonzalez J."/>
            <person name="Henrissat B."/>
            <person name="Kuo A."/>
            <person name="Liang C."/>
            <person name="Lipzen A."/>
            <person name="Lutzoni F."/>
            <person name="Magnuson J."/>
            <person name="Mondo S."/>
            <person name="Nolan M."/>
            <person name="Ohm R."/>
            <person name="Pangilinan J."/>
            <person name="Park H.-J."/>
            <person name="Ramirez L."/>
            <person name="Alfaro M."/>
            <person name="Sun H."/>
            <person name="Tritt A."/>
            <person name="Yoshinaga Y."/>
            <person name="Zwiers L.-H."/>
            <person name="Turgeon B."/>
            <person name="Goodwin S."/>
            <person name="Spatafora J."/>
            <person name="Crous P."/>
            <person name="Grigoriev I."/>
        </authorList>
    </citation>
    <scope>NUCLEOTIDE SEQUENCE</scope>
    <source>
        <strain evidence="4">CBS 122368</strain>
    </source>
</reference>
<evidence type="ECO:0000313" key="4">
    <source>
        <dbReference type="EMBL" id="KAF2243907.1"/>
    </source>
</evidence>
<dbReference type="RefSeq" id="XP_033678911.1">
    <property type="nucleotide sequence ID" value="XM_033833929.1"/>
</dbReference>
<keyword evidence="4" id="KW-0808">Transferase</keyword>
<dbReference type="PANTHER" id="PTHR43475">
    <property type="entry name" value="METHYLTHIORIBOSE-1-PHOSPHATE ISOMERASE"/>
    <property type="match status" value="1"/>
</dbReference>
<evidence type="ECO:0000256" key="2">
    <source>
        <dbReference type="RuleBase" id="RU003814"/>
    </source>
</evidence>
<gene>
    <name evidence="4" type="ORF">BU26DRAFT_569801</name>
</gene>
<accession>A0A6A6I0V7</accession>
<dbReference type="InterPro" id="IPR042529">
    <property type="entry name" value="IF_2B-like_C"/>
</dbReference>
<sequence>MLHYGKREAKGRQSEPTGASGLSGYSVTAGLNAREGTTSRPKTLRKSKESYGSLDDGTGGCPRGSEESLASLGKHVFKEALDIIRCSSIAELGESTDLLISADCGSNSASITEPDASSPADKPNDGAIEKDHSSLKYEQLLESAVLALKNDFVSGAKELADVALEHLAVLFGAAGNIAKSRNELWKVGVQAAKQLSEARPSMGAAVTMALLSALDQIENEWNRMQKEYSRGPQSRPGSETVPQRLAEAARDLIEQHILVARKHSHGMSEGFDHWMQEFNQELPLAEKNHIHILTLSNSSTIRNAILSQLSQREDLHLHLDILESRPRFEGADMAAKILASVHNSNQQKSRLHIRILPDCAVVTAARTAHVVLLGADRISPAGDVSNKIGSLAAVACARQVNPRAKVVVLSDEDKIALPGVEEGHVETHPDEEMTEAWGKETREVLGRENVEVFGEWFEWVPAQFVDAYIMGGRAVGREDIKRTAEGRVEMRDRIFGKVEG</sequence>
<dbReference type="PANTHER" id="PTHR43475:SF3">
    <property type="entry name" value="TRANSLATION INITIATION FACTOR EIF-2B SUBUNIT FAMILY PROTEIN (AFU_ORTHOLOGUE AFUA_2G14290)"/>
    <property type="match status" value="1"/>
</dbReference>
<protein>
    <submittedName>
        <fullName evidence="4">Nagb/rpia/CoA transferase-like protein</fullName>
    </submittedName>
</protein>
<dbReference type="SUPFAM" id="SSF100950">
    <property type="entry name" value="NagB/RpiA/CoA transferase-like"/>
    <property type="match status" value="1"/>
</dbReference>
<feature type="compositionally biased region" description="Basic and acidic residues" evidence="3">
    <location>
        <begin position="1"/>
        <end position="13"/>
    </location>
</feature>
<feature type="region of interest" description="Disordered" evidence="3">
    <location>
        <begin position="110"/>
        <end position="129"/>
    </location>
</feature>
<dbReference type="GO" id="GO:0016740">
    <property type="term" value="F:transferase activity"/>
    <property type="evidence" value="ECO:0007669"/>
    <property type="project" value="UniProtKB-KW"/>
</dbReference>
<dbReference type="GeneID" id="54587259"/>
<dbReference type="Gene3D" id="3.40.50.10470">
    <property type="entry name" value="Translation initiation factor eif-2b, domain 2"/>
    <property type="match status" value="1"/>
</dbReference>
<evidence type="ECO:0000256" key="3">
    <source>
        <dbReference type="SAM" id="MobiDB-lite"/>
    </source>
</evidence>
<dbReference type="EMBL" id="ML987204">
    <property type="protein sequence ID" value="KAF2243907.1"/>
    <property type="molecule type" value="Genomic_DNA"/>
</dbReference>
<evidence type="ECO:0000313" key="5">
    <source>
        <dbReference type="Proteomes" id="UP000800094"/>
    </source>
</evidence>
<dbReference type="Proteomes" id="UP000800094">
    <property type="component" value="Unassembled WGS sequence"/>
</dbReference>
<dbReference type="OrthoDB" id="206213at2759"/>
<comment type="similarity">
    <text evidence="1 2">Belongs to the eIF-2B alpha/beta/delta subunits family.</text>
</comment>
<proteinExistence type="inferred from homology"/>
<dbReference type="Pfam" id="PF01008">
    <property type="entry name" value="IF-2B"/>
    <property type="match status" value="1"/>
</dbReference>
<organism evidence="4 5">
    <name type="scientific">Trematosphaeria pertusa</name>
    <dbReference type="NCBI Taxonomy" id="390896"/>
    <lineage>
        <taxon>Eukaryota</taxon>
        <taxon>Fungi</taxon>
        <taxon>Dikarya</taxon>
        <taxon>Ascomycota</taxon>
        <taxon>Pezizomycotina</taxon>
        <taxon>Dothideomycetes</taxon>
        <taxon>Pleosporomycetidae</taxon>
        <taxon>Pleosporales</taxon>
        <taxon>Massarineae</taxon>
        <taxon>Trematosphaeriaceae</taxon>
        <taxon>Trematosphaeria</taxon>
    </lineage>
</organism>
<dbReference type="InterPro" id="IPR000649">
    <property type="entry name" value="IF-2B-related"/>
</dbReference>
<dbReference type="InterPro" id="IPR037171">
    <property type="entry name" value="NagB/RpiA_transferase-like"/>
</dbReference>
<dbReference type="GO" id="GO:0019509">
    <property type="term" value="P:L-methionine salvage from methylthioadenosine"/>
    <property type="evidence" value="ECO:0007669"/>
    <property type="project" value="TreeGrafter"/>
</dbReference>
<name>A0A6A6I0V7_9PLEO</name>